<evidence type="ECO:0000313" key="1">
    <source>
        <dbReference type="EMBL" id="KAJ9152701.1"/>
    </source>
</evidence>
<evidence type="ECO:0000313" key="2">
    <source>
        <dbReference type="Proteomes" id="UP001174677"/>
    </source>
</evidence>
<dbReference type="Proteomes" id="UP001174677">
    <property type="component" value="Chromosome 15"/>
</dbReference>
<proteinExistence type="predicted"/>
<dbReference type="EMBL" id="JARPOI010000015">
    <property type="protein sequence ID" value="KAJ9152701.1"/>
    <property type="molecule type" value="Genomic_DNA"/>
</dbReference>
<accession>A0ABQ9KWW5</accession>
<reference evidence="1 2" key="1">
    <citation type="journal article" date="2023" name="Plant Biotechnol. J.">
        <title>Chromosome-level wild Hevea brasiliensis genome provides new tools for genomic-assisted breeding and valuable loci to elevate rubber yield.</title>
        <authorList>
            <person name="Cheng H."/>
            <person name="Song X."/>
            <person name="Hu Y."/>
            <person name="Wu T."/>
            <person name="Yang Q."/>
            <person name="An Z."/>
            <person name="Feng S."/>
            <person name="Deng Z."/>
            <person name="Wu W."/>
            <person name="Zeng X."/>
            <person name="Tu M."/>
            <person name="Wang X."/>
            <person name="Huang H."/>
        </authorList>
    </citation>
    <scope>NUCLEOTIDE SEQUENCE [LARGE SCALE GENOMIC DNA]</scope>
    <source>
        <strain evidence="1">MT/VB/25A 57/8</strain>
    </source>
</reference>
<gene>
    <name evidence="1" type="ORF">P3X46_026237</name>
</gene>
<organism evidence="1 2">
    <name type="scientific">Hevea brasiliensis</name>
    <name type="common">Para rubber tree</name>
    <name type="synonym">Siphonia brasiliensis</name>
    <dbReference type="NCBI Taxonomy" id="3981"/>
    <lineage>
        <taxon>Eukaryota</taxon>
        <taxon>Viridiplantae</taxon>
        <taxon>Streptophyta</taxon>
        <taxon>Embryophyta</taxon>
        <taxon>Tracheophyta</taxon>
        <taxon>Spermatophyta</taxon>
        <taxon>Magnoliopsida</taxon>
        <taxon>eudicotyledons</taxon>
        <taxon>Gunneridae</taxon>
        <taxon>Pentapetalae</taxon>
        <taxon>rosids</taxon>
        <taxon>fabids</taxon>
        <taxon>Malpighiales</taxon>
        <taxon>Euphorbiaceae</taxon>
        <taxon>Crotonoideae</taxon>
        <taxon>Micrandreae</taxon>
        <taxon>Hevea</taxon>
    </lineage>
</organism>
<keyword evidence="2" id="KW-1185">Reference proteome</keyword>
<dbReference type="PANTHER" id="PTHR33622:SF10">
    <property type="entry name" value="MARKER FOR OXIDATIVE STRESS RESPONSE PROTEIN"/>
    <property type="match status" value="1"/>
</dbReference>
<name>A0ABQ9KWW5_HEVBR</name>
<sequence>MEDLKDHIDEFIHADMYEHKRCFKKTIQKMFGMSKIVAERIADAKEVESSLPLRTVVSD</sequence>
<protein>
    <submittedName>
        <fullName evidence="1">Uncharacterized protein</fullName>
    </submittedName>
</protein>
<comment type="caution">
    <text evidence="1">The sequence shown here is derived from an EMBL/GenBank/DDBJ whole genome shotgun (WGS) entry which is preliminary data.</text>
</comment>
<dbReference type="PANTHER" id="PTHR33622">
    <property type="entry name" value="OS03G0724500 PROTEIN"/>
    <property type="match status" value="1"/>
</dbReference>